<protein>
    <submittedName>
        <fullName evidence="4">DUF4126 family protein</fullName>
    </submittedName>
</protein>
<evidence type="ECO:0000259" key="3">
    <source>
        <dbReference type="Pfam" id="PF13548"/>
    </source>
</evidence>
<dbReference type="AlphaFoldDB" id="A0A940XA94"/>
<organism evidence="4 5">
    <name type="scientific">Streptomyces tagetis</name>
    <dbReference type="NCBI Taxonomy" id="2820809"/>
    <lineage>
        <taxon>Bacteria</taxon>
        <taxon>Bacillati</taxon>
        <taxon>Actinomycetota</taxon>
        <taxon>Actinomycetes</taxon>
        <taxon>Kitasatosporales</taxon>
        <taxon>Streptomycetaceae</taxon>
        <taxon>Streptomyces</taxon>
    </lineage>
</organism>
<keyword evidence="2" id="KW-0472">Membrane</keyword>
<reference evidence="4" key="1">
    <citation type="submission" date="2021-04" db="EMBL/GenBank/DDBJ databases">
        <title>Genome seq and assembly of Streptomyces sp. RG38.</title>
        <authorList>
            <person name="Chhetri G."/>
        </authorList>
    </citation>
    <scope>NUCLEOTIDE SEQUENCE</scope>
    <source>
        <strain evidence="4">RG38</strain>
    </source>
</reference>
<keyword evidence="2" id="KW-0812">Transmembrane</keyword>
<feature type="region of interest" description="Disordered" evidence="1">
    <location>
        <begin position="169"/>
        <end position="197"/>
    </location>
</feature>
<evidence type="ECO:0000313" key="5">
    <source>
        <dbReference type="Proteomes" id="UP000677875"/>
    </source>
</evidence>
<evidence type="ECO:0000256" key="2">
    <source>
        <dbReference type="SAM" id="Phobius"/>
    </source>
</evidence>
<feature type="compositionally biased region" description="Basic and acidic residues" evidence="1">
    <location>
        <begin position="172"/>
        <end position="187"/>
    </location>
</feature>
<keyword evidence="2" id="KW-1133">Transmembrane helix</keyword>
<evidence type="ECO:0000256" key="1">
    <source>
        <dbReference type="SAM" id="MobiDB-lite"/>
    </source>
</evidence>
<dbReference type="Pfam" id="PF13548">
    <property type="entry name" value="DUF4126"/>
    <property type="match status" value="1"/>
</dbReference>
<name>A0A940XA94_9ACTN</name>
<dbReference type="InterPro" id="IPR025196">
    <property type="entry name" value="DUF4126"/>
</dbReference>
<feature type="domain" description="DUF4126" evidence="3">
    <location>
        <begin position="14"/>
        <end position="165"/>
    </location>
</feature>
<sequence length="197" mass="19178">MSRAVRALTRAALIGAAGGLRSTWGAAALSWTAGSATGPPGEPPWLARPAVRGLLAAAAAGEFVADKNPATPSRLRPGGLVPRLAFGGLTGVAVALRDDPLASPTDPETPLSPVAGAVGAGAALAAALAGARWRTTGPRRRPSVAPVAAAVEDLVAAALALAACALCTPGAPERHSGPDEETARPESGDGAPGDVAG</sequence>
<accession>A0A940XA94</accession>
<dbReference type="EMBL" id="JAGPNL010000001">
    <property type="protein sequence ID" value="MBQ0826413.1"/>
    <property type="molecule type" value="Genomic_DNA"/>
</dbReference>
<keyword evidence="5" id="KW-1185">Reference proteome</keyword>
<gene>
    <name evidence="4" type="ORF">J5Y05_07830</name>
</gene>
<proteinExistence type="predicted"/>
<dbReference type="Proteomes" id="UP000677875">
    <property type="component" value="Unassembled WGS sequence"/>
</dbReference>
<feature type="transmembrane region" description="Helical" evidence="2">
    <location>
        <begin position="111"/>
        <end position="131"/>
    </location>
</feature>
<comment type="caution">
    <text evidence="4">The sequence shown here is derived from an EMBL/GenBank/DDBJ whole genome shotgun (WGS) entry which is preliminary data.</text>
</comment>
<dbReference type="RefSeq" id="WP_210869405.1">
    <property type="nucleotide sequence ID" value="NZ_JAGPNL010000001.1"/>
</dbReference>
<evidence type="ECO:0000313" key="4">
    <source>
        <dbReference type="EMBL" id="MBQ0826413.1"/>
    </source>
</evidence>
<feature type="transmembrane region" description="Helical" evidence="2">
    <location>
        <begin position="77"/>
        <end position="96"/>
    </location>
</feature>